<dbReference type="InterPro" id="IPR001763">
    <property type="entry name" value="Rhodanese-like_dom"/>
</dbReference>
<accession>A0ABT8LIB5</accession>
<organism evidence="5 6">
    <name type="scientific">Agaribacillus aureus</name>
    <dbReference type="NCBI Taxonomy" id="3051825"/>
    <lineage>
        <taxon>Bacteria</taxon>
        <taxon>Pseudomonadati</taxon>
        <taxon>Bacteroidota</taxon>
        <taxon>Cytophagia</taxon>
        <taxon>Cytophagales</taxon>
        <taxon>Splendidivirgaceae</taxon>
        <taxon>Agaribacillus</taxon>
    </lineage>
</organism>
<dbReference type="SUPFAM" id="SSF52821">
    <property type="entry name" value="Rhodanese/Cell cycle control phosphatase"/>
    <property type="match status" value="2"/>
</dbReference>
<reference evidence="5" key="1">
    <citation type="submission" date="2023-06" db="EMBL/GenBank/DDBJ databases">
        <title>Genomic of Agaribacillus aureum.</title>
        <authorList>
            <person name="Wang G."/>
        </authorList>
    </citation>
    <scope>NUCLEOTIDE SEQUENCE</scope>
    <source>
        <strain evidence="5">BMA12</strain>
    </source>
</reference>
<sequence>MKSLLTLLFLALTQALVAQDQFDRIFVNQNWLQQHQDDKNLVLLHVAGPDNYTTGHLKNAQLIVPDEYAEARGDLYWELPDPKKLEATLRAKGITNETVNVLYYGGELFAPAFRLYFTLDYLGLGDNTYILDGGLPGWLARELPVTTEVAKVVPTPVGKLNLQPNKNLLAQKEDVLGLSGQPSTCIIDARKPDYYSGEKDGNGRYRRSGHISNATNITWTDLVDENKFLKRKEDLKQYFTKAGVGDQQKVITYCHVGLRATVLYTIAKAFGHEVQLYDGSFNEWDKLDDKYLVETGN</sequence>
<dbReference type="PANTHER" id="PTHR43855">
    <property type="entry name" value="THIOSULFATE SULFURTRANSFERASE"/>
    <property type="match status" value="1"/>
</dbReference>
<comment type="caution">
    <text evidence="5">The sequence shown here is derived from an EMBL/GenBank/DDBJ whole genome shotgun (WGS) entry which is preliminary data.</text>
</comment>
<evidence type="ECO:0000256" key="3">
    <source>
        <dbReference type="SAM" id="SignalP"/>
    </source>
</evidence>
<dbReference type="InterPro" id="IPR036873">
    <property type="entry name" value="Rhodanese-like_dom_sf"/>
</dbReference>
<evidence type="ECO:0000313" key="6">
    <source>
        <dbReference type="Proteomes" id="UP001172083"/>
    </source>
</evidence>
<evidence type="ECO:0000256" key="2">
    <source>
        <dbReference type="RuleBase" id="RU000507"/>
    </source>
</evidence>
<name>A0ABT8LIB5_9BACT</name>
<keyword evidence="1" id="KW-0677">Repeat</keyword>
<dbReference type="Pfam" id="PF00581">
    <property type="entry name" value="Rhodanese"/>
    <property type="match status" value="2"/>
</dbReference>
<keyword evidence="6" id="KW-1185">Reference proteome</keyword>
<dbReference type="InterPro" id="IPR051126">
    <property type="entry name" value="Thiosulfate_sulfurtransferase"/>
</dbReference>
<gene>
    <name evidence="5" type="ORF">QQ020_31700</name>
</gene>
<dbReference type="CDD" id="cd01449">
    <property type="entry name" value="TST_Repeat_2"/>
    <property type="match status" value="1"/>
</dbReference>
<keyword evidence="3" id="KW-0732">Signal</keyword>
<feature type="domain" description="Rhodanese" evidence="4">
    <location>
        <begin position="180"/>
        <end position="286"/>
    </location>
</feature>
<dbReference type="RefSeq" id="WP_346762015.1">
    <property type="nucleotide sequence ID" value="NZ_JAUJEB010000010.1"/>
</dbReference>
<dbReference type="PROSITE" id="PS00683">
    <property type="entry name" value="RHODANESE_2"/>
    <property type="match status" value="1"/>
</dbReference>
<dbReference type="InterPro" id="IPR001307">
    <property type="entry name" value="Thiosulphate_STrfase_CS"/>
</dbReference>
<dbReference type="Proteomes" id="UP001172083">
    <property type="component" value="Unassembled WGS sequence"/>
</dbReference>
<feature type="domain" description="Rhodanese" evidence="4">
    <location>
        <begin position="37"/>
        <end position="147"/>
    </location>
</feature>
<evidence type="ECO:0000313" key="5">
    <source>
        <dbReference type="EMBL" id="MDN5216677.1"/>
    </source>
</evidence>
<evidence type="ECO:0000256" key="1">
    <source>
        <dbReference type="ARBA" id="ARBA00022737"/>
    </source>
</evidence>
<protein>
    <recommendedName>
        <fullName evidence="2">Sulfurtransferase</fullName>
    </recommendedName>
</protein>
<dbReference type="EMBL" id="JAUJEB010000010">
    <property type="protein sequence ID" value="MDN5216677.1"/>
    <property type="molecule type" value="Genomic_DNA"/>
</dbReference>
<evidence type="ECO:0000259" key="4">
    <source>
        <dbReference type="PROSITE" id="PS50206"/>
    </source>
</evidence>
<dbReference type="PANTHER" id="PTHR43855:SF1">
    <property type="entry name" value="THIOSULFATE SULFURTRANSFERASE"/>
    <property type="match status" value="1"/>
</dbReference>
<dbReference type="PROSITE" id="PS50206">
    <property type="entry name" value="RHODANESE_3"/>
    <property type="match status" value="2"/>
</dbReference>
<dbReference type="Gene3D" id="3.40.250.10">
    <property type="entry name" value="Rhodanese-like domain"/>
    <property type="match status" value="2"/>
</dbReference>
<proteinExistence type="predicted"/>
<feature type="chain" id="PRO_5045762249" description="Sulfurtransferase" evidence="3">
    <location>
        <begin position="19"/>
        <end position="297"/>
    </location>
</feature>
<dbReference type="SMART" id="SM00450">
    <property type="entry name" value="RHOD"/>
    <property type="match status" value="2"/>
</dbReference>
<dbReference type="CDD" id="cd01448">
    <property type="entry name" value="TST_Repeat_1"/>
    <property type="match status" value="1"/>
</dbReference>
<feature type="signal peptide" evidence="3">
    <location>
        <begin position="1"/>
        <end position="18"/>
    </location>
</feature>
<keyword evidence="2" id="KW-0808">Transferase</keyword>